<sequence>MIPGRSRMTQECHVQFLWEGCKYVDRWGCDYFVGLYNSSFFINFDYSRYVGY</sequence>
<protein>
    <submittedName>
        <fullName evidence="1">Uncharacterized protein</fullName>
    </submittedName>
</protein>
<name>A0A087HB07_ARAAL</name>
<proteinExistence type="predicted"/>
<keyword evidence="2" id="KW-1185">Reference proteome</keyword>
<dbReference type="EMBL" id="CM002871">
    <property type="protein sequence ID" value="KFK39309.1"/>
    <property type="molecule type" value="Genomic_DNA"/>
</dbReference>
<organism evidence="1 2">
    <name type="scientific">Arabis alpina</name>
    <name type="common">Alpine rock-cress</name>
    <dbReference type="NCBI Taxonomy" id="50452"/>
    <lineage>
        <taxon>Eukaryota</taxon>
        <taxon>Viridiplantae</taxon>
        <taxon>Streptophyta</taxon>
        <taxon>Embryophyta</taxon>
        <taxon>Tracheophyta</taxon>
        <taxon>Spermatophyta</taxon>
        <taxon>Magnoliopsida</taxon>
        <taxon>eudicotyledons</taxon>
        <taxon>Gunneridae</taxon>
        <taxon>Pentapetalae</taxon>
        <taxon>rosids</taxon>
        <taxon>malvids</taxon>
        <taxon>Brassicales</taxon>
        <taxon>Brassicaceae</taxon>
        <taxon>Arabideae</taxon>
        <taxon>Arabis</taxon>
    </lineage>
</organism>
<accession>A0A087HB07</accession>
<dbReference type="AlphaFoldDB" id="A0A087HB07"/>
<dbReference type="Proteomes" id="UP000029120">
    <property type="component" value="Chromosome 3"/>
</dbReference>
<evidence type="ECO:0000313" key="2">
    <source>
        <dbReference type="Proteomes" id="UP000029120"/>
    </source>
</evidence>
<reference evidence="2" key="1">
    <citation type="journal article" date="2015" name="Nat. Plants">
        <title>Genome expansion of Arabis alpina linked with retrotransposition and reduced symmetric DNA methylation.</title>
        <authorList>
            <person name="Willing E.M."/>
            <person name="Rawat V."/>
            <person name="Mandakova T."/>
            <person name="Maumus F."/>
            <person name="James G.V."/>
            <person name="Nordstroem K.J."/>
            <person name="Becker C."/>
            <person name="Warthmann N."/>
            <person name="Chica C."/>
            <person name="Szarzynska B."/>
            <person name="Zytnicki M."/>
            <person name="Albani M.C."/>
            <person name="Kiefer C."/>
            <person name="Bergonzi S."/>
            <person name="Castaings L."/>
            <person name="Mateos J.L."/>
            <person name="Berns M.C."/>
            <person name="Bujdoso N."/>
            <person name="Piofczyk T."/>
            <person name="de Lorenzo L."/>
            <person name="Barrero-Sicilia C."/>
            <person name="Mateos I."/>
            <person name="Piednoel M."/>
            <person name="Hagmann J."/>
            <person name="Chen-Min-Tao R."/>
            <person name="Iglesias-Fernandez R."/>
            <person name="Schuster S.C."/>
            <person name="Alonso-Blanco C."/>
            <person name="Roudier F."/>
            <person name="Carbonero P."/>
            <person name="Paz-Ares J."/>
            <person name="Davis S.J."/>
            <person name="Pecinka A."/>
            <person name="Quesneville H."/>
            <person name="Colot V."/>
            <person name="Lysak M.A."/>
            <person name="Weigel D."/>
            <person name="Coupland G."/>
            <person name="Schneeberger K."/>
        </authorList>
    </citation>
    <scope>NUCLEOTIDE SEQUENCE [LARGE SCALE GENOMIC DNA]</scope>
    <source>
        <strain evidence="2">cv. Pajares</strain>
    </source>
</reference>
<gene>
    <name evidence="1" type="ordered locus">AALP_Aa3g228100</name>
</gene>
<evidence type="ECO:0000313" key="1">
    <source>
        <dbReference type="EMBL" id="KFK39309.1"/>
    </source>
</evidence>
<dbReference type="Gramene" id="KFK39309">
    <property type="protein sequence ID" value="KFK39309"/>
    <property type="gene ID" value="AALP_AA3G228100"/>
</dbReference>